<dbReference type="Gene3D" id="3.40.50.720">
    <property type="entry name" value="NAD(P)-binding Rossmann-like Domain"/>
    <property type="match status" value="1"/>
</dbReference>
<dbReference type="SUPFAM" id="SSF51735">
    <property type="entry name" value="NAD(P)-binding Rossmann-fold domains"/>
    <property type="match status" value="2"/>
</dbReference>
<dbReference type="InterPro" id="IPR036736">
    <property type="entry name" value="ACP-like_sf"/>
</dbReference>
<dbReference type="InterPro" id="IPR000873">
    <property type="entry name" value="AMP-dep_synth/lig_dom"/>
</dbReference>
<dbReference type="FunFam" id="3.40.50.980:FF:000002">
    <property type="entry name" value="Enterobactin synthetase component F"/>
    <property type="match status" value="1"/>
</dbReference>
<name>A0A1H8KIH2_9BACT</name>
<evidence type="ECO:0000259" key="5">
    <source>
        <dbReference type="PROSITE" id="PS50075"/>
    </source>
</evidence>
<dbReference type="GO" id="GO:0006633">
    <property type="term" value="P:fatty acid biosynthetic process"/>
    <property type="evidence" value="ECO:0007669"/>
    <property type="project" value="InterPro"/>
</dbReference>
<dbReference type="GO" id="GO:0031177">
    <property type="term" value="F:phosphopantetheine binding"/>
    <property type="evidence" value="ECO:0007669"/>
    <property type="project" value="InterPro"/>
</dbReference>
<dbReference type="GO" id="GO:0043041">
    <property type="term" value="P:amino acid activation for nonribosomal peptide biosynthetic process"/>
    <property type="evidence" value="ECO:0007669"/>
    <property type="project" value="TreeGrafter"/>
</dbReference>
<dbReference type="Proteomes" id="UP000198984">
    <property type="component" value="Unassembled WGS sequence"/>
</dbReference>
<protein>
    <submittedName>
        <fullName evidence="7">Amino acid adenylation domain-containing protein</fullName>
    </submittedName>
</protein>
<dbReference type="InterPro" id="IPR001242">
    <property type="entry name" value="Condensation_dom"/>
</dbReference>
<feature type="domain" description="Ketosynthase family 3 (KS3)" evidence="6">
    <location>
        <begin position="1"/>
        <end position="410"/>
    </location>
</feature>
<evidence type="ECO:0000259" key="6">
    <source>
        <dbReference type="PROSITE" id="PS52004"/>
    </source>
</evidence>
<dbReference type="InterPro" id="IPR020841">
    <property type="entry name" value="PKS_Beta-ketoAc_synthase_dom"/>
</dbReference>
<proteinExistence type="predicted"/>
<dbReference type="SUPFAM" id="SSF53901">
    <property type="entry name" value="Thiolase-like"/>
    <property type="match status" value="1"/>
</dbReference>
<keyword evidence="4" id="KW-0808">Transferase</keyword>
<feature type="domain" description="Carrier" evidence="5">
    <location>
        <begin position="2259"/>
        <end position="2334"/>
    </location>
</feature>
<keyword evidence="8" id="KW-1185">Reference proteome</keyword>
<dbReference type="PANTHER" id="PTHR45527">
    <property type="entry name" value="NONRIBOSOMAL PEPTIDE SYNTHETASE"/>
    <property type="match status" value="1"/>
</dbReference>
<evidence type="ECO:0000256" key="4">
    <source>
        <dbReference type="ARBA" id="ARBA00022679"/>
    </source>
</evidence>
<dbReference type="Pfam" id="PF00668">
    <property type="entry name" value="Condensation"/>
    <property type="match status" value="2"/>
</dbReference>
<dbReference type="Pfam" id="PF02801">
    <property type="entry name" value="Ketoacyl-synt_C"/>
    <property type="match status" value="1"/>
</dbReference>
<dbReference type="EMBL" id="FOBB01000016">
    <property type="protein sequence ID" value="SEN92386.1"/>
    <property type="molecule type" value="Genomic_DNA"/>
</dbReference>
<dbReference type="PROSITE" id="PS00455">
    <property type="entry name" value="AMP_BINDING"/>
    <property type="match status" value="1"/>
</dbReference>
<feature type="non-terminal residue" evidence="7">
    <location>
        <position position="3379"/>
    </location>
</feature>
<dbReference type="PROSITE" id="PS00012">
    <property type="entry name" value="PHOSPHOPANTETHEINE"/>
    <property type="match status" value="1"/>
</dbReference>
<gene>
    <name evidence="7" type="ORF">SAMN04488505_1161</name>
</gene>
<dbReference type="InterPro" id="IPR045851">
    <property type="entry name" value="AMP-bd_C_sf"/>
</dbReference>
<feature type="domain" description="Carrier" evidence="5">
    <location>
        <begin position="1207"/>
        <end position="1282"/>
    </location>
</feature>
<keyword evidence="2" id="KW-0596">Phosphopantetheine</keyword>
<reference evidence="7 8" key="1">
    <citation type="submission" date="2016-10" db="EMBL/GenBank/DDBJ databases">
        <authorList>
            <person name="de Groot N.N."/>
        </authorList>
    </citation>
    <scope>NUCLEOTIDE SEQUENCE [LARGE SCALE GENOMIC DNA]</scope>
    <source>
        <strain evidence="7 8">DSM 21039</strain>
    </source>
</reference>
<dbReference type="CDD" id="cd05930">
    <property type="entry name" value="A_NRPS"/>
    <property type="match status" value="1"/>
</dbReference>
<dbReference type="GO" id="GO:0005737">
    <property type="term" value="C:cytoplasm"/>
    <property type="evidence" value="ECO:0007669"/>
    <property type="project" value="TreeGrafter"/>
</dbReference>
<dbReference type="Pfam" id="PF00550">
    <property type="entry name" value="PP-binding"/>
    <property type="match status" value="2"/>
</dbReference>
<dbReference type="CDD" id="cd19531">
    <property type="entry name" value="LCL_NRPS-like"/>
    <property type="match status" value="1"/>
</dbReference>
<evidence type="ECO:0000313" key="7">
    <source>
        <dbReference type="EMBL" id="SEN92386.1"/>
    </source>
</evidence>
<accession>A0A1H8KIH2</accession>
<organism evidence="7 8">
    <name type="scientific">Chitinophaga rupis</name>
    <dbReference type="NCBI Taxonomy" id="573321"/>
    <lineage>
        <taxon>Bacteria</taxon>
        <taxon>Pseudomonadati</taxon>
        <taxon>Bacteroidota</taxon>
        <taxon>Chitinophagia</taxon>
        <taxon>Chitinophagales</taxon>
        <taxon>Chitinophagaceae</taxon>
        <taxon>Chitinophaga</taxon>
    </lineage>
</organism>
<dbReference type="CDD" id="cd08953">
    <property type="entry name" value="KR_2_SDR_x"/>
    <property type="match status" value="1"/>
</dbReference>
<dbReference type="InterPro" id="IPR020806">
    <property type="entry name" value="PKS_PP-bd"/>
</dbReference>
<evidence type="ECO:0000256" key="1">
    <source>
        <dbReference type="ARBA" id="ARBA00001957"/>
    </source>
</evidence>
<dbReference type="Pfam" id="PF16197">
    <property type="entry name" value="KAsynt_C_assoc"/>
    <property type="match status" value="1"/>
</dbReference>
<dbReference type="GO" id="GO:0044550">
    <property type="term" value="P:secondary metabolite biosynthetic process"/>
    <property type="evidence" value="ECO:0007669"/>
    <property type="project" value="TreeGrafter"/>
</dbReference>
<dbReference type="SUPFAM" id="SSF56801">
    <property type="entry name" value="Acetyl-CoA synthetase-like"/>
    <property type="match status" value="2"/>
</dbReference>
<dbReference type="FunFam" id="3.40.50.980:FF:000001">
    <property type="entry name" value="Non-ribosomal peptide synthetase"/>
    <property type="match status" value="2"/>
</dbReference>
<comment type="cofactor">
    <cofactor evidence="1">
        <name>pantetheine 4'-phosphate</name>
        <dbReference type="ChEBI" id="CHEBI:47942"/>
    </cofactor>
</comment>
<dbReference type="Pfam" id="PF00501">
    <property type="entry name" value="AMP-binding"/>
    <property type="match status" value="2"/>
</dbReference>
<dbReference type="InterPro" id="IPR018201">
    <property type="entry name" value="Ketoacyl_synth_AS"/>
</dbReference>
<dbReference type="SMART" id="SM00822">
    <property type="entry name" value="PKS_KR"/>
    <property type="match status" value="1"/>
</dbReference>
<dbReference type="InterPro" id="IPR014030">
    <property type="entry name" value="Ketoacyl_synth_N"/>
</dbReference>
<dbReference type="OrthoDB" id="9778690at2"/>
<dbReference type="InterPro" id="IPR016039">
    <property type="entry name" value="Thiolase-like"/>
</dbReference>
<dbReference type="InterPro" id="IPR057326">
    <property type="entry name" value="KR_dom"/>
</dbReference>
<dbReference type="InterPro" id="IPR010071">
    <property type="entry name" value="AA_adenyl_dom"/>
</dbReference>
<dbReference type="SMART" id="SM00823">
    <property type="entry name" value="PKS_PP"/>
    <property type="match status" value="2"/>
</dbReference>
<dbReference type="PROSITE" id="PS52004">
    <property type="entry name" value="KS3_2"/>
    <property type="match status" value="1"/>
</dbReference>
<dbReference type="Gene3D" id="1.10.1200.10">
    <property type="entry name" value="ACP-like"/>
    <property type="match status" value="3"/>
</dbReference>
<dbReference type="Gene3D" id="3.30.559.10">
    <property type="entry name" value="Chloramphenicol acetyltransferase-like domain"/>
    <property type="match status" value="2"/>
</dbReference>
<dbReference type="InterPro" id="IPR023213">
    <property type="entry name" value="CAT-like_dom_sf"/>
</dbReference>
<dbReference type="InterPro" id="IPR014031">
    <property type="entry name" value="Ketoacyl_synth_C"/>
</dbReference>
<dbReference type="FunFam" id="2.30.38.10:FF:000001">
    <property type="entry name" value="Non-ribosomal peptide synthetase PvdI"/>
    <property type="match status" value="1"/>
</dbReference>
<dbReference type="PANTHER" id="PTHR45527:SF1">
    <property type="entry name" value="FATTY ACID SYNTHASE"/>
    <property type="match status" value="1"/>
</dbReference>
<dbReference type="InterPro" id="IPR025110">
    <property type="entry name" value="AMP-bd_C"/>
</dbReference>
<dbReference type="NCBIfam" id="TIGR01733">
    <property type="entry name" value="AA-adenyl-dom"/>
    <property type="match status" value="2"/>
</dbReference>
<dbReference type="SMART" id="SM00825">
    <property type="entry name" value="PKS_KS"/>
    <property type="match status" value="1"/>
</dbReference>
<keyword evidence="3" id="KW-0597">Phosphoprotein</keyword>
<dbReference type="Pfam" id="PF00109">
    <property type="entry name" value="ketoacyl-synt"/>
    <property type="match status" value="1"/>
</dbReference>
<dbReference type="SUPFAM" id="SSF52777">
    <property type="entry name" value="CoA-dependent acyltransferases"/>
    <property type="match status" value="4"/>
</dbReference>
<dbReference type="PROSITE" id="PS00606">
    <property type="entry name" value="KS3_1"/>
    <property type="match status" value="1"/>
</dbReference>
<dbReference type="Gene3D" id="3.30.70.3290">
    <property type="match status" value="1"/>
</dbReference>
<dbReference type="STRING" id="573321.SAMN04488505_1161"/>
<dbReference type="Gene3D" id="1.10.1240.100">
    <property type="match status" value="1"/>
</dbReference>
<feature type="domain" description="Carrier" evidence="5">
    <location>
        <begin position="3336"/>
        <end position="3379"/>
    </location>
</feature>
<evidence type="ECO:0000256" key="3">
    <source>
        <dbReference type="ARBA" id="ARBA00022553"/>
    </source>
</evidence>
<dbReference type="GO" id="GO:0004315">
    <property type="term" value="F:3-oxoacyl-[acyl-carrier-protein] synthase activity"/>
    <property type="evidence" value="ECO:0007669"/>
    <property type="project" value="InterPro"/>
</dbReference>
<dbReference type="Gene3D" id="2.30.38.10">
    <property type="entry name" value="Luciferase, Domain 3"/>
    <property type="match status" value="2"/>
</dbReference>
<dbReference type="Pfam" id="PF08659">
    <property type="entry name" value="KR"/>
    <property type="match status" value="1"/>
</dbReference>
<dbReference type="InterPro" id="IPR013968">
    <property type="entry name" value="PKS_KR"/>
</dbReference>
<evidence type="ECO:0000256" key="2">
    <source>
        <dbReference type="ARBA" id="ARBA00022450"/>
    </source>
</evidence>
<dbReference type="Gene3D" id="3.40.47.10">
    <property type="match status" value="1"/>
</dbReference>
<dbReference type="InterPro" id="IPR006162">
    <property type="entry name" value="Ppantetheine_attach_site"/>
</dbReference>
<dbReference type="SUPFAM" id="SSF47336">
    <property type="entry name" value="ACP-like"/>
    <property type="match status" value="2"/>
</dbReference>
<dbReference type="InterPro" id="IPR020845">
    <property type="entry name" value="AMP-binding_CS"/>
</dbReference>
<dbReference type="NCBIfam" id="NF003417">
    <property type="entry name" value="PRK04813.1"/>
    <property type="match status" value="2"/>
</dbReference>
<evidence type="ECO:0000313" key="8">
    <source>
        <dbReference type="Proteomes" id="UP000198984"/>
    </source>
</evidence>
<dbReference type="PROSITE" id="PS50075">
    <property type="entry name" value="CARRIER"/>
    <property type="match status" value="3"/>
</dbReference>
<dbReference type="InterPro" id="IPR009081">
    <property type="entry name" value="PP-bd_ACP"/>
</dbReference>
<dbReference type="FunFam" id="3.40.50.12780:FF:000012">
    <property type="entry name" value="Non-ribosomal peptide synthetase"/>
    <property type="match status" value="2"/>
</dbReference>
<dbReference type="Gene3D" id="3.30.300.30">
    <property type="match status" value="2"/>
</dbReference>
<dbReference type="Pfam" id="PF13193">
    <property type="entry name" value="AMP-binding_C"/>
    <property type="match status" value="2"/>
</dbReference>
<sequence>MSGIFPEADNLDMFYHNLRVGRDSVRPVGANRLQDVGLSTSGRYHVIGALDSVDTFDHAFFNISKAEADLMDPVQRQLLQLACRAIEDAGLGLQSLSGSNTAVYLGGNPYSAYHGLMDDAAKEHPVFITGNLHALAAGRIAYHLNLCGPAMMIDTACSSAMVALHEACQKVLTGEVEYALAGGMDILHVFKEAPEEQLGIMSPDGRCRAFDAGAKGIGSGEGGGLLLLKRLDKALADGDRVQAVIIGSAVNHDGNRSNGLTAPSPAAQTMVLQKAWERAGVPVESITYIEAHGTGTVLGDPVEFKGITDAFKAHTDKQHFCAVSALKTNLGHLNNAAGIAGVIKAILSLQHKEIFPSLHFNTPNPYIDFEHTAAYINTQLKTWENGTYPRRCGVSSFGLSGTNGHMVLEEAPYVFPAAATWAGGWMLKLSAATAEGLAAYKKEVYSYIHNNREEAYNIIYTLNTGRDDYTFRECTGAADLDTLLQQLGNPAAQVAEVLPAAGITALFSDEVIPVQTITQWCTVYPVFNEHYNRLTAGVPGNAAWQTIAAHYGMQQQLTAFGMPVTNYIGTGIGQISRRLVTGLITEDEALSMLQEGRYQQTPPDADKLRAAVNNMQEQQATVFLEMAPAGSLSGTLLSWGLSSPVFVIPDLPALLLTALYNAGITINWAACYGAFPGRRVKAPVYPFSRTRCWINEDEMQARLPVHEWCYQLGWTAKPMQEADTPYVKGKTFAVVMDSAGLGKHLVKRLQRIGNTCIPVWYSHAYRQLDNGGFEIDAAADSYEQLFRDIKTLHPSLDGIIYLAPFAAPAGGSTALMAAWSRQLLFFKAFHTWLADTPGQLVCVTANGQWLQNETADAAAHLAAAACKSLLSTYPLLKVNGIDLPYQEDDFSDATEHILGELSADELHAFTAYRDGTRYVPQLQQMFPAAPSGSAYTYRNNGRYIITGGAEGIGFAIAQHISARVQCSIVIIGRTPLPAQSEWAAAVNTTADEAVKQRLQRLLLLQQAGATVEYYAADVSDETAMAEVLQHINTTAGPTDIIFHAAGIMGNWLPLEQLPVADVAAVMAPKVAGSMVLMNFYRLLQPERIVFFSSLNAVVPQKNSYAYTLANAFEDVYARTLQAQGIPVQSINWGAWGETGMTARMQQLQGTTADAPVRSWRTKDGIRAMEYALAAGDSNILIGDVDLEGFYSNPFFHIAAASETITAVENEAANATMHDVWTAVLQARQIKPTDNFFQLGGHSLLGTRLMNRVRKIFGVNVKYSDLLQYPTLQQFADFVAQRQTGSNKAYTQITPIAAAPNYPVAHAQKRLWIQHQLDVQQSAYNVAGAYKLQGSLDIAALEQALTLQLNRHEILRTTFSLQDGEPVQVIAPLFTAPLSLPLHDLREAPRKHAQAEEQADRFIHAPFDLERDQLIRIALLQLEANEYVLLLNMHHIIADAWSVNLLMTAVMTDYAALKAGRPVQHDALHIQYKDYAAWQNNALAGGELNVHRQYWLQQFEQLPPVLEINTDRPRPAFKTYNGRRIFRHISPALRARLEAMGQEQGASLFMVLLAATQALLYKYSGKEDIVIGTPVAGRDHADLEDQIGCYVNTLPLRTQFSRQDSFRELLSKVKAVTTLAYEHQVYPFDLLVEDLQLTRDNSRSPLFDVVVVMQQIGVMDATASAAHGLSFEPYPVPVQSSKFDLTFDFNNTGEGILFSLEYNTDIFEQYRMEAMMEHCCELLLSVTENSAVPLLSLSYLTAAERSLLASTGSQVAYPAEENIISLFEEQVALNPQATAVTYGNVSLTYEQLNTGADELAARLLKVLDSEEALVPLLVVPSPELIIGILGILKAGAAYVPVDPAYPAERIDYILSDTGAKVMVADAAGREKLQDKSALHVLEPATAAGRTAPVKTAIHSKQLAYMIYTSGSTGQPKGVLITHENVVRLLKTEQPLFDFHNGDVWTLFHSSSFDFSVWEIFGALLSGARLVIVPAAMARDTLAFSELLVQEGVTILNQTPGAFYLLQDQVITDGSPLQVRYVIFGGEALSPARLQPWKAQYPACRLVNMYGITETTVHVTYREILDADIAAGISNIGKPIPTLYCYILDQDQQLLPAGTAGELYVGGSGVARGYYRRPELSAARFINDPFNAGNRLYRSGDLARRLPDGNMEYLGRIDEQVKIRGYRIELGEINFALSKHPRVAQSAVITARDQLLAYVVPEGDFDAEDARRFLQAKLPAYMVPAFFITLPSLPLTANGKLNKKALPAPDNTAAAGVTYVPPAGPVQTVMAEVWETILHTSGIGIQHDFFTLGGDSLKAIRLLAAINKQLGTGFTVGQLYAHPTIEALSACNSEADAPATAMERGRQHIANLVARVLEDDRERTLLPTDYEDIYPLTPIESGMIYTSLLRNDTPVYYDQFSFHIRISSMEQFMQAIAQMMERHSILRTRYYTAGFRESLKVVMKNIPAPVKHISLEGSNAAEQQRQVQQYMEADLAARLDFNGDLLWHMQLFGLEEDSYFLVWSFHHAMLDGWSVNIFKTELSALLAGSNRTTLQPLRCSYKDYAALVTGRNRDAATTAYWQQTMEGYVRNKLPFNASPKTGGPQTMSSVQRVLLPGLLTALEALAARQQVALKAVFLAAHAWLLKIICAEQDIVTGIVSHDRPAIEDSEKVLGCFLSTVPVRLQLDGVSDIAGLLSLANNVLMDVKPHEIHLLDIARIIGEASHAGNLIFDTLLNYTDFHVMEDWVENDVLQAEDAVKKTGIPLRSAEMTNTLLDLEVDKTGGRLSCRIKYVPAYFREEDMSYALEIYVRILRAMATDVQQPLHAAALMGSTVQRWLTYDFNNTLHPYDDSIRLESLLSRQAAVSPDATALRFGAASMSYGELDAAADKVGRHLAAAGVLPGEPVGLLTGRGFDMIIGMYGILKAGGFYVPVEPEYPEERRRNLLENSGVKMVLTDQEQNDTSFTYILLREAVLYNGNASLPANLDSRSLAYTIYTSGSTGQPKGVMVAHHSVVNLLQWVNSTYSVNAADRLLFITSMCFDLSVYDIFGILSAGGTVVIATREDVQDIVQLRHLLLTEKITFWDSVPTTMQYLTGELEHAADGFSCPSLRVVFMSGDWIPVSLPQRLRAYFPNARVISLGGATEATVWSNYYEVLPGVTHEVSIPYGKPVWNTFFYILDSHGGQVPRGVVGELYIGGVGVAEGYANAADKTAAQFVADPYRQDGGGRMYRTGDLGRMLPDGNIEFLGRKDQQVKVRGYRVEPGEISYHLQQYPGVEEAVVSVWKDERGSNYLCGYVVSATELSWAAVKAHLSGSLPAYMVPDTYIRLSAIPLTANGKINYRGLPVPARAGGEVAYQAATTVLERTMAGIWQDILGLQQIGIHDNFLELGAHSLNIGAFVN</sequence>
<dbReference type="InterPro" id="IPR032821">
    <property type="entry name" value="PKS_assoc"/>
</dbReference>
<dbReference type="CDD" id="cd00833">
    <property type="entry name" value="PKS"/>
    <property type="match status" value="1"/>
</dbReference>
<dbReference type="Gene3D" id="3.30.559.30">
    <property type="entry name" value="Nonribosomal peptide synthetase, condensation domain"/>
    <property type="match status" value="2"/>
</dbReference>
<dbReference type="Gene3D" id="3.40.50.980">
    <property type="match status" value="4"/>
</dbReference>
<dbReference type="CDD" id="cd17643">
    <property type="entry name" value="A_NRPS_Cytc1-like"/>
    <property type="match status" value="1"/>
</dbReference>
<dbReference type="InterPro" id="IPR036291">
    <property type="entry name" value="NAD(P)-bd_dom_sf"/>
</dbReference>